<dbReference type="Proteomes" id="UP000003688">
    <property type="component" value="Unassembled WGS sequence"/>
</dbReference>
<keyword evidence="2" id="KW-1185">Reference proteome</keyword>
<dbReference type="EMBL" id="ABOX02000002">
    <property type="protein sequence ID" value="EEF63195.1"/>
    <property type="molecule type" value="Genomic_DNA"/>
</dbReference>
<evidence type="ECO:0000313" key="2">
    <source>
        <dbReference type="Proteomes" id="UP000003688"/>
    </source>
</evidence>
<accession>B9XB10</accession>
<organism evidence="1 2">
    <name type="scientific">Pedosphaera parvula (strain Ellin514)</name>
    <dbReference type="NCBI Taxonomy" id="320771"/>
    <lineage>
        <taxon>Bacteria</taxon>
        <taxon>Pseudomonadati</taxon>
        <taxon>Verrucomicrobiota</taxon>
        <taxon>Pedosphaerae</taxon>
        <taxon>Pedosphaerales</taxon>
        <taxon>Pedosphaeraceae</taxon>
        <taxon>Pedosphaera</taxon>
    </lineage>
</organism>
<protein>
    <submittedName>
        <fullName evidence="1">Uncharacterized protein</fullName>
    </submittedName>
</protein>
<evidence type="ECO:0000313" key="1">
    <source>
        <dbReference type="EMBL" id="EEF63195.1"/>
    </source>
</evidence>
<proteinExistence type="predicted"/>
<sequence precursor="true">MKKSVRRGAAPSISVTPCFGVSQLVALSIGIFSIQSATGTENVPHAPFAQWAEVPAKGQIIAGLFYDESESYHIWAKNSYHNISVKADGETYGIDINQGYLALQYGITERWAVDAAVGYTTSGWRFFSPNFQPQSTSGFMDFAFGVRYQIFKEDESVSPWQPTLTFRAGAVLPGTYAQDFPFAPGTRSTAVEPEILIRKHFGWPGLGVYGDGLFRWNRTTHNDQYIVSTGLFQQIKGWELNVGYRHLGTITGEDIVLNPDRSIFYPRMLRENSDSSEAGFSYTTSKRQIQYGFYTRSVWGGSNTDGKFWFGGYVNVPFGGK</sequence>
<reference evidence="1 2" key="1">
    <citation type="journal article" date="2011" name="J. Bacteriol.">
        <title>Genome sequence of 'Pedosphaera parvula' Ellin514, an aerobic Verrucomicrobial isolate from pasture soil.</title>
        <authorList>
            <person name="Kant R."/>
            <person name="van Passel M.W."/>
            <person name="Sangwan P."/>
            <person name="Palva A."/>
            <person name="Lucas S."/>
            <person name="Copeland A."/>
            <person name="Lapidus A."/>
            <person name="Glavina Del Rio T."/>
            <person name="Dalin E."/>
            <person name="Tice H."/>
            <person name="Bruce D."/>
            <person name="Goodwin L."/>
            <person name="Pitluck S."/>
            <person name="Chertkov O."/>
            <person name="Larimer F.W."/>
            <person name="Land M.L."/>
            <person name="Hauser L."/>
            <person name="Brettin T.S."/>
            <person name="Detter J.C."/>
            <person name="Han S."/>
            <person name="de Vos W.M."/>
            <person name="Janssen P.H."/>
            <person name="Smidt H."/>
        </authorList>
    </citation>
    <scope>NUCLEOTIDE SEQUENCE [LARGE SCALE GENOMIC DNA]</scope>
    <source>
        <strain evidence="1 2">Ellin514</strain>
    </source>
</reference>
<name>B9XB10_PEDPL</name>
<dbReference type="AlphaFoldDB" id="B9XB10"/>
<dbReference type="OrthoDB" id="334003at2"/>
<gene>
    <name evidence="1" type="ORF">Cflav_PD5830</name>
</gene>
<dbReference type="RefSeq" id="WP_007413008.1">
    <property type="nucleotide sequence ID" value="NZ_ABOX02000002.1"/>
</dbReference>
<comment type="caution">
    <text evidence="1">The sequence shown here is derived from an EMBL/GenBank/DDBJ whole genome shotgun (WGS) entry which is preliminary data.</text>
</comment>